<evidence type="ECO:0000313" key="2">
    <source>
        <dbReference type="Proteomes" id="UP000323917"/>
    </source>
</evidence>
<proteinExistence type="predicted"/>
<dbReference type="RefSeq" id="WP_148074421.1">
    <property type="nucleotide sequence ID" value="NZ_CP042913.1"/>
</dbReference>
<protein>
    <submittedName>
        <fullName evidence="1">Uncharacterized protein</fullName>
    </submittedName>
</protein>
<dbReference type="AlphaFoldDB" id="A0A5B9QPE3"/>
<name>A0A5B9QPE3_9BACT</name>
<organism evidence="1 2">
    <name type="scientific">Bythopirellula goksoeyrii</name>
    <dbReference type="NCBI Taxonomy" id="1400387"/>
    <lineage>
        <taxon>Bacteria</taxon>
        <taxon>Pseudomonadati</taxon>
        <taxon>Planctomycetota</taxon>
        <taxon>Planctomycetia</taxon>
        <taxon>Pirellulales</taxon>
        <taxon>Lacipirellulaceae</taxon>
        <taxon>Bythopirellula</taxon>
    </lineage>
</organism>
<sequence>MKRYDSLFEAIQKIDRELTQLASSVRKGTLKAVSAEQAIRRLNQFVETAGPHLQEHGQAFEAVKSKAVLCNGSMYSSAHHAVFGEAGKFLHQLWILVDLESFDELALKPISDLGDELHRKLIYGTGLEPSLILERWERVEADLQKLFSNNCFGKSSSLLTALKNEKAAILAMVKQR</sequence>
<evidence type="ECO:0000313" key="1">
    <source>
        <dbReference type="EMBL" id="QEG35991.1"/>
    </source>
</evidence>
<keyword evidence="2" id="KW-1185">Reference proteome</keyword>
<accession>A0A5B9QPE3</accession>
<reference evidence="1 2" key="1">
    <citation type="submission" date="2019-08" db="EMBL/GenBank/DDBJ databases">
        <title>Deep-cultivation of Planctomycetes and their phenomic and genomic characterization uncovers novel biology.</title>
        <authorList>
            <person name="Wiegand S."/>
            <person name="Jogler M."/>
            <person name="Boedeker C."/>
            <person name="Pinto D."/>
            <person name="Vollmers J."/>
            <person name="Rivas-Marin E."/>
            <person name="Kohn T."/>
            <person name="Peeters S.H."/>
            <person name="Heuer A."/>
            <person name="Rast P."/>
            <person name="Oberbeckmann S."/>
            <person name="Bunk B."/>
            <person name="Jeske O."/>
            <person name="Meyerdierks A."/>
            <person name="Storesund J.E."/>
            <person name="Kallscheuer N."/>
            <person name="Luecker S."/>
            <person name="Lage O.M."/>
            <person name="Pohl T."/>
            <person name="Merkel B.J."/>
            <person name="Hornburger P."/>
            <person name="Mueller R.-W."/>
            <person name="Bruemmer F."/>
            <person name="Labrenz M."/>
            <person name="Spormann A.M."/>
            <person name="Op den Camp H."/>
            <person name="Overmann J."/>
            <person name="Amann R."/>
            <person name="Jetten M.S.M."/>
            <person name="Mascher T."/>
            <person name="Medema M.H."/>
            <person name="Devos D.P."/>
            <person name="Kaster A.-K."/>
            <person name="Ovreas L."/>
            <person name="Rohde M."/>
            <person name="Galperin M.Y."/>
            <person name="Jogler C."/>
        </authorList>
    </citation>
    <scope>NUCLEOTIDE SEQUENCE [LARGE SCALE GENOMIC DNA]</scope>
    <source>
        <strain evidence="1 2">Pr1d</strain>
    </source>
</reference>
<gene>
    <name evidence="1" type="ORF">Pr1d_33000</name>
</gene>
<dbReference type="KEGG" id="bgok:Pr1d_33000"/>
<dbReference type="EMBL" id="CP042913">
    <property type="protein sequence ID" value="QEG35991.1"/>
    <property type="molecule type" value="Genomic_DNA"/>
</dbReference>
<dbReference type="Proteomes" id="UP000323917">
    <property type="component" value="Chromosome"/>
</dbReference>